<dbReference type="RefSeq" id="WP_139159725.1">
    <property type="nucleotide sequence ID" value="NZ_CBCRYE010000002.1"/>
</dbReference>
<name>A0A1G4TGQ8_9CAUL</name>
<dbReference type="PROSITE" id="PS51257">
    <property type="entry name" value="PROKAR_LIPOPROTEIN"/>
    <property type="match status" value="1"/>
</dbReference>
<evidence type="ECO:0000313" key="3">
    <source>
        <dbReference type="Proteomes" id="UP000199150"/>
    </source>
</evidence>
<dbReference type="AlphaFoldDB" id="A0A1G4TGQ8"/>
<proteinExistence type="predicted"/>
<feature type="signal peptide" evidence="1">
    <location>
        <begin position="1"/>
        <end position="22"/>
    </location>
</feature>
<dbReference type="OrthoDB" id="8224439at2"/>
<organism evidence="2 3">
    <name type="scientific">Asticcacaulis taihuensis</name>
    <dbReference type="NCBI Taxonomy" id="260084"/>
    <lineage>
        <taxon>Bacteria</taxon>
        <taxon>Pseudomonadati</taxon>
        <taxon>Pseudomonadota</taxon>
        <taxon>Alphaproteobacteria</taxon>
        <taxon>Caulobacterales</taxon>
        <taxon>Caulobacteraceae</taxon>
        <taxon>Asticcacaulis</taxon>
    </lineage>
</organism>
<keyword evidence="1" id="KW-0732">Signal</keyword>
<evidence type="ECO:0000313" key="2">
    <source>
        <dbReference type="EMBL" id="SCW80558.1"/>
    </source>
</evidence>
<sequence>MHKLSAALFIAFFVLACANAQAAPRWTISPDGIGPLKIGMTVEQAAKAIDAQLNLTDDEISDDPDVCAQIQPAGYGGLFLLFEKRRLTSVLITKPSEVKTFQGIGIGSSETDVKAAYTNLKIEPADFEEAPALNLTLWVKEDVSGIRFKTDIQRKVWLISAGGRSIRYTEGCL</sequence>
<protein>
    <submittedName>
        <fullName evidence="2">Uncharacterized protein</fullName>
    </submittedName>
</protein>
<dbReference type="Proteomes" id="UP000199150">
    <property type="component" value="Unassembled WGS sequence"/>
</dbReference>
<evidence type="ECO:0000256" key="1">
    <source>
        <dbReference type="SAM" id="SignalP"/>
    </source>
</evidence>
<dbReference type="EMBL" id="FMTS01000008">
    <property type="protein sequence ID" value="SCW80558.1"/>
    <property type="molecule type" value="Genomic_DNA"/>
</dbReference>
<accession>A0A1G4TGQ8</accession>
<keyword evidence="3" id="KW-1185">Reference proteome</keyword>
<feature type="chain" id="PRO_5011454545" evidence="1">
    <location>
        <begin position="23"/>
        <end position="173"/>
    </location>
</feature>
<gene>
    <name evidence="2" type="ORF">SAMN02927928_3558</name>
</gene>
<reference evidence="3" key="1">
    <citation type="submission" date="2016-10" db="EMBL/GenBank/DDBJ databases">
        <authorList>
            <person name="Varghese N."/>
            <person name="Submissions S."/>
        </authorList>
    </citation>
    <scope>NUCLEOTIDE SEQUENCE [LARGE SCALE GENOMIC DNA]</scope>
    <source>
        <strain evidence="3">CGMCC 1.3431</strain>
    </source>
</reference>
<dbReference type="STRING" id="260084.SAMN02927928_3558"/>